<gene>
    <name evidence="2" type="ORF">LWC34_06585</name>
</gene>
<proteinExistence type="predicted"/>
<dbReference type="Proteomes" id="UP001521150">
    <property type="component" value="Unassembled WGS sequence"/>
</dbReference>
<reference evidence="2 3" key="1">
    <citation type="submission" date="2021-12" db="EMBL/GenBank/DDBJ databases">
        <title>Genome sequence of Kibdelosporangium philippinense ATCC 49844.</title>
        <authorList>
            <person name="Fedorov E.A."/>
            <person name="Omeragic M."/>
            <person name="Shalygina K.F."/>
            <person name="Maclea K.S."/>
        </authorList>
    </citation>
    <scope>NUCLEOTIDE SEQUENCE [LARGE SCALE GENOMIC DNA]</scope>
    <source>
        <strain evidence="2 3">ATCC 49844</strain>
    </source>
</reference>
<feature type="compositionally biased region" description="Basic and acidic residues" evidence="1">
    <location>
        <begin position="18"/>
        <end position="27"/>
    </location>
</feature>
<evidence type="ECO:0000256" key="1">
    <source>
        <dbReference type="SAM" id="MobiDB-lite"/>
    </source>
</evidence>
<dbReference type="EMBL" id="JAJVCN010000001">
    <property type="protein sequence ID" value="MCE7002497.1"/>
    <property type="molecule type" value="Genomic_DNA"/>
</dbReference>
<dbReference type="RefSeq" id="WP_233723679.1">
    <property type="nucleotide sequence ID" value="NZ_JAJVCN010000001.1"/>
</dbReference>
<accession>A0ABS8Z500</accession>
<keyword evidence="3" id="KW-1185">Reference proteome</keyword>
<feature type="region of interest" description="Disordered" evidence="1">
    <location>
        <begin position="1"/>
        <end position="36"/>
    </location>
</feature>
<organism evidence="2 3">
    <name type="scientific">Kibdelosporangium philippinense</name>
    <dbReference type="NCBI Taxonomy" id="211113"/>
    <lineage>
        <taxon>Bacteria</taxon>
        <taxon>Bacillati</taxon>
        <taxon>Actinomycetota</taxon>
        <taxon>Actinomycetes</taxon>
        <taxon>Pseudonocardiales</taxon>
        <taxon>Pseudonocardiaceae</taxon>
        <taxon>Kibdelosporangium</taxon>
    </lineage>
</organism>
<evidence type="ECO:0000313" key="3">
    <source>
        <dbReference type="Proteomes" id="UP001521150"/>
    </source>
</evidence>
<sequence>MDGLLSQSAHHTHRCSGRTKEGRKGVMDQDATGNNWKAGRYRVRRDTPGPDVEVTAMQFTGTNTAALIQWLGIDVPASVAKAQGRITSSLSFHVNHPGAECRRGDWIVRYVSGAIVVMTADQFSADHSAIE</sequence>
<comment type="caution">
    <text evidence="2">The sequence shown here is derived from an EMBL/GenBank/DDBJ whole genome shotgun (WGS) entry which is preliminary data.</text>
</comment>
<name>A0ABS8Z500_9PSEU</name>
<protein>
    <submittedName>
        <fullName evidence="2">Uncharacterized protein</fullName>
    </submittedName>
</protein>
<evidence type="ECO:0000313" key="2">
    <source>
        <dbReference type="EMBL" id="MCE7002497.1"/>
    </source>
</evidence>